<evidence type="ECO:0000256" key="1">
    <source>
        <dbReference type="SAM" id="MobiDB-lite"/>
    </source>
</evidence>
<feature type="compositionally biased region" description="Basic and acidic residues" evidence="1">
    <location>
        <begin position="19"/>
        <end position="34"/>
    </location>
</feature>
<dbReference type="Proteomes" id="UP000652761">
    <property type="component" value="Unassembled WGS sequence"/>
</dbReference>
<reference evidence="2" key="1">
    <citation type="submission" date="2017-07" db="EMBL/GenBank/DDBJ databases">
        <title>Taro Niue Genome Assembly and Annotation.</title>
        <authorList>
            <person name="Atibalentja N."/>
            <person name="Keating K."/>
            <person name="Fields C.J."/>
        </authorList>
    </citation>
    <scope>NUCLEOTIDE SEQUENCE</scope>
    <source>
        <strain evidence="2">Niue_2</strain>
        <tissue evidence="2">Leaf</tissue>
    </source>
</reference>
<proteinExistence type="predicted"/>
<protein>
    <submittedName>
        <fullName evidence="2">Uncharacterized protein</fullName>
    </submittedName>
</protein>
<name>A0A843TMH6_COLES</name>
<evidence type="ECO:0000313" key="2">
    <source>
        <dbReference type="EMBL" id="MQL69749.1"/>
    </source>
</evidence>
<gene>
    <name evidence="2" type="ORF">Taro_002054</name>
</gene>
<sequence>MDAKDILGLSKISLPAGPQEKRPRPPRDSQRKPDGVYALTGGWTPPLMPAVEASHLKRKQQQTENEKVRVVNGVPPTGDYSFAKFNKM</sequence>
<evidence type="ECO:0000313" key="3">
    <source>
        <dbReference type="Proteomes" id="UP000652761"/>
    </source>
</evidence>
<comment type="caution">
    <text evidence="2">The sequence shown here is derived from an EMBL/GenBank/DDBJ whole genome shotgun (WGS) entry which is preliminary data.</text>
</comment>
<dbReference type="OrthoDB" id="19740at2759"/>
<accession>A0A843TMH6</accession>
<organism evidence="2 3">
    <name type="scientific">Colocasia esculenta</name>
    <name type="common">Wild taro</name>
    <name type="synonym">Arum esculentum</name>
    <dbReference type="NCBI Taxonomy" id="4460"/>
    <lineage>
        <taxon>Eukaryota</taxon>
        <taxon>Viridiplantae</taxon>
        <taxon>Streptophyta</taxon>
        <taxon>Embryophyta</taxon>
        <taxon>Tracheophyta</taxon>
        <taxon>Spermatophyta</taxon>
        <taxon>Magnoliopsida</taxon>
        <taxon>Liliopsida</taxon>
        <taxon>Araceae</taxon>
        <taxon>Aroideae</taxon>
        <taxon>Colocasieae</taxon>
        <taxon>Colocasia</taxon>
    </lineage>
</organism>
<keyword evidence="3" id="KW-1185">Reference proteome</keyword>
<dbReference type="EMBL" id="NMUH01000046">
    <property type="protein sequence ID" value="MQL69749.1"/>
    <property type="molecule type" value="Genomic_DNA"/>
</dbReference>
<feature type="region of interest" description="Disordered" evidence="1">
    <location>
        <begin position="1"/>
        <end position="36"/>
    </location>
</feature>
<dbReference type="AlphaFoldDB" id="A0A843TMH6"/>